<dbReference type="PANTHER" id="PTHR30543:SF21">
    <property type="entry name" value="NAD(P)H-DEPENDENT FMN REDUCTASE LOT6"/>
    <property type="match status" value="1"/>
</dbReference>
<proteinExistence type="predicted"/>
<dbReference type="GO" id="GO:0016491">
    <property type="term" value="F:oxidoreductase activity"/>
    <property type="evidence" value="ECO:0007669"/>
    <property type="project" value="InterPro"/>
</dbReference>
<organism evidence="2 3">
    <name type="scientific">Galactobacter valiniphilus</name>
    <dbReference type="NCBI Taxonomy" id="2676122"/>
    <lineage>
        <taxon>Bacteria</taxon>
        <taxon>Bacillati</taxon>
        <taxon>Actinomycetota</taxon>
        <taxon>Actinomycetes</taxon>
        <taxon>Micrococcales</taxon>
        <taxon>Micrococcaceae</taxon>
        <taxon>Galactobacter</taxon>
    </lineage>
</organism>
<dbReference type="InterPro" id="IPR029039">
    <property type="entry name" value="Flavoprotein-like_sf"/>
</dbReference>
<evidence type="ECO:0000313" key="2">
    <source>
        <dbReference type="EMBL" id="RII42108.1"/>
    </source>
</evidence>
<evidence type="ECO:0000313" key="3">
    <source>
        <dbReference type="Proteomes" id="UP000265419"/>
    </source>
</evidence>
<dbReference type="Gene3D" id="3.40.50.360">
    <property type="match status" value="1"/>
</dbReference>
<sequence>MKIGIISGSVREGRNSAHVARWVKEHSAAFETEDLSFEIVALADFNLPLLDSALLPGMANRNYDNDAQQAWSAKIDELDGYIVITPEYNHGVPGALKNAFDSLAPEWNGKPVAFVSYGADGGIRATEQWRQIVANFDMFDLRATVALSLFEELMGGNGLEPLERRAAEIEGLLTSITTTTRILTAGKAAVLGVNA</sequence>
<dbReference type="InterPro" id="IPR005025">
    <property type="entry name" value="FMN_Rdtase-like_dom"/>
</dbReference>
<dbReference type="PANTHER" id="PTHR30543">
    <property type="entry name" value="CHROMATE REDUCTASE"/>
    <property type="match status" value="1"/>
</dbReference>
<dbReference type="RefSeq" id="WP_119424864.1">
    <property type="nucleotide sequence ID" value="NZ_QQXK01000016.1"/>
</dbReference>
<accession>A0A399J9A2</accession>
<protein>
    <submittedName>
        <fullName evidence="2">NADPH-dependent oxidoreductase</fullName>
    </submittedName>
</protein>
<dbReference type="SUPFAM" id="SSF52218">
    <property type="entry name" value="Flavoproteins"/>
    <property type="match status" value="1"/>
</dbReference>
<comment type="caution">
    <text evidence="2">The sequence shown here is derived from an EMBL/GenBank/DDBJ whole genome shotgun (WGS) entry which is preliminary data.</text>
</comment>
<dbReference type="InterPro" id="IPR050712">
    <property type="entry name" value="NAD(P)H-dep_reductase"/>
</dbReference>
<dbReference type="Proteomes" id="UP000265419">
    <property type="component" value="Unassembled WGS sequence"/>
</dbReference>
<keyword evidence="3" id="KW-1185">Reference proteome</keyword>
<dbReference type="GO" id="GO:0005829">
    <property type="term" value="C:cytosol"/>
    <property type="evidence" value="ECO:0007669"/>
    <property type="project" value="TreeGrafter"/>
</dbReference>
<dbReference type="GO" id="GO:0010181">
    <property type="term" value="F:FMN binding"/>
    <property type="evidence" value="ECO:0007669"/>
    <property type="project" value="TreeGrafter"/>
</dbReference>
<dbReference type="EMBL" id="QQXK01000016">
    <property type="protein sequence ID" value="RII42108.1"/>
    <property type="molecule type" value="Genomic_DNA"/>
</dbReference>
<name>A0A399J9A2_9MICC</name>
<gene>
    <name evidence="2" type="ORF">DWB68_09310</name>
</gene>
<reference evidence="2 3" key="1">
    <citation type="submission" date="2018-07" db="EMBL/GenBank/DDBJ databases">
        <title>Arthrobacter sp. nov., isolated from raw cow's milk with high bacterial count.</title>
        <authorList>
            <person name="Hahne J."/>
            <person name="Isele D."/>
            <person name="Lipski A."/>
        </authorList>
    </citation>
    <scope>NUCLEOTIDE SEQUENCE [LARGE SCALE GENOMIC DNA]</scope>
    <source>
        <strain evidence="2 3">JZ R-35</strain>
    </source>
</reference>
<dbReference type="AlphaFoldDB" id="A0A399J9A2"/>
<evidence type="ECO:0000259" key="1">
    <source>
        <dbReference type="Pfam" id="PF03358"/>
    </source>
</evidence>
<feature type="domain" description="NADPH-dependent FMN reductase-like" evidence="1">
    <location>
        <begin position="1"/>
        <end position="149"/>
    </location>
</feature>
<dbReference type="Pfam" id="PF03358">
    <property type="entry name" value="FMN_red"/>
    <property type="match status" value="1"/>
</dbReference>